<protein>
    <recommendedName>
        <fullName evidence="3">Blue-light-activated histidine kinase</fullName>
        <ecNumber evidence="2">2.7.13.3</ecNumber>
    </recommendedName>
</protein>
<keyword evidence="15" id="KW-0843">Virulence</keyword>
<evidence type="ECO:0000256" key="15">
    <source>
        <dbReference type="ARBA" id="ARBA00023026"/>
    </source>
</evidence>
<proteinExistence type="predicted"/>
<dbReference type="OrthoDB" id="341208at2"/>
<keyword evidence="7" id="KW-0285">Flavoprotein</keyword>
<evidence type="ECO:0000256" key="16">
    <source>
        <dbReference type="ARBA" id="ARBA00023170"/>
    </source>
</evidence>
<evidence type="ECO:0000256" key="4">
    <source>
        <dbReference type="ARBA" id="ARBA00022543"/>
    </source>
</evidence>
<evidence type="ECO:0000256" key="10">
    <source>
        <dbReference type="ARBA" id="ARBA00022737"/>
    </source>
</evidence>
<evidence type="ECO:0000256" key="3">
    <source>
        <dbReference type="ARBA" id="ARBA00021740"/>
    </source>
</evidence>
<dbReference type="Proteomes" id="UP000295122">
    <property type="component" value="Unassembled WGS sequence"/>
</dbReference>
<dbReference type="NCBIfam" id="TIGR00229">
    <property type="entry name" value="sensory_box"/>
    <property type="match status" value="1"/>
</dbReference>
<sequence length="629" mass="69868">MPIGYFTPAESVGTSAMRSAMHERIRQFDWAASTAGAVDGWSIELRSVCRTALLSSTPMAVLIGRDGVVLYNDAIRAMFGEEYDFALGRPIAEVLPAAAGFYTKMLGRIFAGASARFDDIPYRLRRLGRSDKVWFDLEFTPIMDSTGRVHGALVISVETTTRVKALRELEHSRERLRLALAAGGIVGTWEVDFRTETVRSDERYARLHGVNPGVAEKGADKGLFISGIHPDDRMLVMAAFDQAKVDGNYRCQHRVVGDEGTRWIVASGRIRHGNDEAPVSFLGTAVDVTEQVETAAALAESEERFRTYAETLPHVIFEWDQDGRATYANRRWFEFTGCEDEDEEVWNWPSFVHADDRTLVVEHWRAAITAGERFRSVARHRDSSGEYRWMEATALPIRDSRQQAASWIGTLVDIHDAKLIEAERALVARELDHRVKNFFALTQGLIGLTQREDHDLSSFASRLRGRLDALHHSHNLIRLREAEAGSGADDALLELMRRLLEPYRIAQEEGRINIGGDDIPLDPGQMTAFALVFHELATNSAKYGALAAPAGRIDLASRLSGGMLQITWQESGCARIAAGVQGGGFGSRLITSVIEHQLRGKFERSTEPDGVHILLVIPVPGTRLARKGH</sequence>
<dbReference type="RefSeq" id="WP_133768126.1">
    <property type="nucleotide sequence ID" value="NZ_SNZR01000011.1"/>
</dbReference>
<evidence type="ECO:0000259" key="17">
    <source>
        <dbReference type="PROSITE" id="PS50112"/>
    </source>
</evidence>
<dbReference type="GO" id="GO:0005524">
    <property type="term" value="F:ATP binding"/>
    <property type="evidence" value="ECO:0007669"/>
    <property type="project" value="UniProtKB-KW"/>
</dbReference>
<keyword evidence="14" id="KW-0157">Chromophore</keyword>
<dbReference type="PANTHER" id="PTHR41523:SF8">
    <property type="entry name" value="ETHYLENE RESPONSE SENSOR PROTEIN"/>
    <property type="match status" value="1"/>
</dbReference>
<dbReference type="InterPro" id="IPR013655">
    <property type="entry name" value="PAS_fold_3"/>
</dbReference>
<evidence type="ECO:0000313" key="19">
    <source>
        <dbReference type="EMBL" id="TDR93097.1"/>
    </source>
</evidence>
<evidence type="ECO:0000256" key="5">
    <source>
        <dbReference type="ARBA" id="ARBA00022553"/>
    </source>
</evidence>
<dbReference type="InterPro" id="IPR013656">
    <property type="entry name" value="PAS_4"/>
</dbReference>
<dbReference type="InterPro" id="IPR011102">
    <property type="entry name" value="Sig_transdc_His_kinase_HWE"/>
</dbReference>
<evidence type="ECO:0000313" key="20">
    <source>
        <dbReference type="Proteomes" id="UP000295122"/>
    </source>
</evidence>
<dbReference type="FunFam" id="3.30.450.20:FF:000099">
    <property type="entry name" value="Sensory box sensor histidine kinase"/>
    <property type="match status" value="1"/>
</dbReference>
<evidence type="ECO:0000256" key="14">
    <source>
        <dbReference type="ARBA" id="ARBA00022991"/>
    </source>
</evidence>
<evidence type="ECO:0000256" key="6">
    <source>
        <dbReference type="ARBA" id="ARBA00022606"/>
    </source>
</evidence>
<reference evidence="19 20" key="1">
    <citation type="submission" date="2019-03" db="EMBL/GenBank/DDBJ databases">
        <title>Genomic Encyclopedia of Type Strains, Phase IV (KMG-IV): sequencing the most valuable type-strain genomes for metagenomic binning, comparative biology and taxonomic classification.</title>
        <authorList>
            <person name="Goeker M."/>
        </authorList>
    </citation>
    <scope>NUCLEOTIDE SEQUENCE [LARGE SCALE GENOMIC DNA]</scope>
    <source>
        <strain evidence="19 20">DSM 25903</strain>
    </source>
</reference>
<keyword evidence="16" id="KW-0675">Receptor</keyword>
<dbReference type="SMART" id="SM00091">
    <property type="entry name" value="PAS"/>
    <property type="match status" value="3"/>
</dbReference>
<dbReference type="GO" id="GO:0009881">
    <property type="term" value="F:photoreceptor activity"/>
    <property type="evidence" value="ECO:0007669"/>
    <property type="project" value="UniProtKB-KW"/>
</dbReference>
<dbReference type="CDD" id="cd00130">
    <property type="entry name" value="PAS"/>
    <property type="match status" value="2"/>
</dbReference>
<name>A0A4R7C8Q8_9HYPH</name>
<evidence type="ECO:0000256" key="1">
    <source>
        <dbReference type="ARBA" id="ARBA00000085"/>
    </source>
</evidence>
<dbReference type="SMART" id="SM00911">
    <property type="entry name" value="HWE_HK"/>
    <property type="match status" value="1"/>
</dbReference>
<keyword evidence="4" id="KW-0600">Photoreceptor protein</keyword>
<dbReference type="EC" id="2.7.13.3" evidence="2"/>
<evidence type="ECO:0000256" key="11">
    <source>
        <dbReference type="ARBA" id="ARBA00022741"/>
    </source>
</evidence>
<keyword evidence="12" id="KW-0418">Kinase</keyword>
<organism evidence="19 20">
    <name type="scientific">Enterovirga rhinocerotis</name>
    <dbReference type="NCBI Taxonomy" id="1339210"/>
    <lineage>
        <taxon>Bacteria</taxon>
        <taxon>Pseudomonadati</taxon>
        <taxon>Pseudomonadota</taxon>
        <taxon>Alphaproteobacteria</taxon>
        <taxon>Hyphomicrobiales</taxon>
        <taxon>Methylobacteriaceae</taxon>
        <taxon>Enterovirga</taxon>
    </lineage>
</organism>
<feature type="domain" description="PAS" evidence="17">
    <location>
        <begin position="301"/>
        <end position="371"/>
    </location>
</feature>
<dbReference type="AlphaFoldDB" id="A0A4R7C8Q8"/>
<dbReference type="PANTHER" id="PTHR41523">
    <property type="entry name" value="TWO-COMPONENT SYSTEM SENSOR PROTEIN"/>
    <property type="match status" value="1"/>
</dbReference>
<feature type="domain" description="PAC" evidence="18">
    <location>
        <begin position="118"/>
        <end position="171"/>
    </location>
</feature>
<dbReference type="PROSITE" id="PS50113">
    <property type="entry name" value="PAC"/>
    <property type="match status" value="2"/>
</dbReference>
<comment type="caution">
    <text evidence="19">The sequence shown here is derived from an EMBL/GenBank/DDBJ whole genome shotgun (WGS) entry which is preliminary data.</text>
</comment>
<dbReference type="Pfam" id="PF08447">
    <property type="entry name" value="PAS_3"/>
    <property type="match status" value="2"/>
</dbReference>
<dbReference type="SMART" id="SM00086">
    <property type="entry name" value="PAC"/>
    <property type="match status" value="3"/>
</dbReference>
<dbReference type="Gene3D" id="3.30.450.20">
    <property type="entry name" value="PAS domain"/>
    <property type="match status" value="3"/>
</dbReference>
<dbReference type="InterPro" id="IPR000700">
    <property type="entry name" value="PAS-assoc_C"/>
</dbReference>
<keyword evidence="11" id="KW-0547">Nucleotide-binding</keyword>
<dbReference type="SUPFAM" id="SSF55785">
    <property type="entry name" value="PYP-like sensor domain (PAS domain)"/>
    <property type="match status" value="3"/>
</dbReference>
<evidence type="ECO:0000256" key="12">
    <source>
        <dbReference type="ARBA" id="ARBA00022777"/>
    </source>
</evidence>
<keyword evidence="5" id="KW-0597">Phosphoprotein</keyword>
<dbReference type="InterPro" id="IPR001610">
    <property type="entry name" value="PAC"/>
</dbReference>
<feature type="domain" description="PAC" evidence="18">
    <location>
        <begin position="370"/>
        <end position="426"/>
    </location>
</feature>
<dbReference type="GO" id="GO:0004673">
    <property type="term" value="F:protein histidine kinase activity"/>
    <property type="evidence" value="ECO:0007669"/>
    <property type="project" value="UniProtKB-EC"/>
</dbReference>
<dbReference type="InterPro" id="IPR035965">
    <property type="entry name" value="PAS-like_dom_sf"/>
</dbReference>
<evidence type="ECO:0000256" key="8">
    <source>
        <dbReference type="ARBA" id="ARBA00022643"/>
    </source>
</evidence>
<evidence type="ECO:0000256" key="2">
    <source>
        <dbReference type="ARBA" id="ARBA00012438"/>
    </source>
</evidence>
<keyword evidence="13" id="KW-0067">ATP-binding</keyword>
<evidence type="ECO:0000256" key="9">
    <source>
        <dbReference type="ARBA" id="ARBA00022679"/>
    </source>
</evidence>
<keyword evidence="6" id="KW-0716">Sensory transduction</keyword>
<dbReference type="PROSITE" id="PS50112">
    <property type="entry name" value="PAS"/>
    <property type="match status" value="1"/>
</dbReference>
<evidence type="ECO:0000259" key="18">
    <source>
        <dbReference type="PROSITE" id="PS50113"/>
    </source>
</evidence>
<dbReference type="SUPFAM" id="SSF55874">
    <property type="entry name" value="ATPase domain of HSP90 chaperone/DNA topoisomerase II/histidine kinase"/>
    <property type="match status" value="1"/>
</dbReference>
<accession>A0A4R7C8Q8</accession>
<dbReference type="InterPro" id="IPR000014">
    <property type="entry name" value="PAS"/>
</dbReference>
<dbReference type="InterPro" id="IPR036890">
    <property type="entry name" value="HATPase_C_sf"/>
</dbReference>
<gene>
    <name evidence="19" type="ORF">EV668_0350</name>
</gene>
<comment type="catalytic activity">
    <reaction evidence="1">
        <text>ATP + protein L-histidine = ADP + protein N-phospho-L-histidine.</text>
        <dbReference type="EC" id="2.7.13.3"/>
    </reaction>
</comment>
<dbReference type="EMBL" id="SNZR01000011">
    <property type="protein sequence ID" value="TDR93097.1"/>
    <property type="molecule type" value="Genomic_DNA"/>
</dbReference>
<dbReference type="Pfam" id="PF08448">
    <property type="entry name" value="PAS_4"/>
    <property type="match status" value="1"/>
</dbReference>
<evidence type="ECO:0000256" key="7">
    <source>
        <dbReference type="ARBA" id="ARBA00022630"/>
    </source>
</evidence>
<evidence type="ECO:0000256" key="13">
    <source>
        <dbReference type="ARBA" id="ARBA00022840"/>
    </source>
</evidence>
<keyword evidence="10" id="KW-0677">Repeat</keyword>
<dbReference type="Gene3D" id="3.30.565.10">
    <property type="entry name" value="Histidine kinase-like ATPase, C-terminal domain"/>
    <property type="match status" value="1"/>
</dbReference>
<keyword evidence="9" id="KW-0808">Transferase</keyword>
<dbReference type="Pfam" id="PF07536">
    <property type="entry name" value="HWE_HK"/>
    <property type="match status" value="1"/>
</dbReference>
<keyword evidence="20" id="KW-1185">Reference proteome</keyword>
<keyword evidence="8" id="KW-0288">FMN</keyword>